<dbReference type="Proteomes" id="UP000326939">
    <property type="component" value="Chromosome 2"/>
</dbReference>
<evidence type="ECO:0000259" key="4">
    <source>
        <dbReference type="PROSITE" id="PS50174"/>
    </source>
</evidence>
<name>A0A5N5NRC3_9ROSI</name>
<dbReference type="Pfam" id="PF01585">
    <property type="entry name" value="G-patch"/>
    <property type="match status" value="1"/>
</dbReference>
<dbReference type="AlphaFoldDB" id="A0A5N5NRC3"/>
<dbReference type="GO" id="GO:0005634">
    <property type="term" value="C:nucleus"/>
    <property type="evidence" value="ECO:0007669"/>
    <property type="project" value="UniProtKB-SubCell"/>
</dbReference>
<comment type="subcellular location">
    <subcellularLocation>
        <location evidence="1">Nucleus</location>
    </subcellularLocation>
</comment>
<dbReference type="PROSITE" id="PS50174">
    <property type="entry name" value="G_PATCH"/>
    <property type="match status" value="1"/>
</dbReference>
<keyword evidence="3" id="KW-0539">Nucleus</keyword>
<gene>
    <name evidence="5" type="ORF">DKX38_003301</name>
</gene>
<sequence>MAGDTEPDYQETRRDDFSFDWDETTQLYFHASSGFYHDPSAGWFYSSRDGLYYKFENGSYVLLECSDKVNNECEREVFVDNPLQDESFTHVEGNVYENPYSSSPASDSESCQHYGVVVDESNLGYTECSSIQEPENPPAPSEWLEETLINLYLSGSNRAIDALDDPVIGLKMDINNDNCKPEEGDPITEGHCGLADPDASRDEENWRAQYGQVVHSREEPMPDFHAVDLWGWEVVKGSQKVGKGQEARLVGKLVKRSAKSHPSMPSSCSRFRTAPICEVHLDLVRVRTGEVERQVYKLHNPSTSYLASMSTYDSSNPTKGWNFPELSITMEDSPLIKSSGKGESGSADGDADSKCMTVLPNQLSASKMNMTLGNTMAPVDLLTATRCWNLAILVFNMLLKALCFIAKLQHLVDPVGLHLVDFGRLQASQTYRDRAAERRNLHGGFGVGPGQKSSLFGDAGGSSSQVSTATEEAAAEALSMSFGVGSYARKILENMGWKEGEALGNTTKGLVEPIKAVGNMGNAGLGWPQGRIKLP</sequence>
<dbReference type="PANTHER" id="PTHR13948:SF38">
    <property type="entry name" value="D111_G-PATCH DOMAIN-CONTAINING PROTEIN"/>
    <property type="match status" value="1"/>
</dbReference>
<accession>A0A5N5NRC3</accession>
<dbReference type="InterPro" id="IPR000467">
    <property type="entry name" value="G_patch_dom"/>
</dbReference>
<keyword evidence="2" id="KW-0694">RNA-binding</keyword>
<reference evidence="6" key="1">
    <citation type="journal article" date="2019" name="Gigascience">
        <title>De novo genome assembly of the endangered Acer yangbiense, a plant species with extremely small populations endemic to Yunnan Province, China.</title>
        <authorList>
            <person name="Yang J."/>
            <person name="Wariss H.M."/>
            <person name="Tao L."/>
            <person name="Zhang R."/>
            <person name="Yun Q."/>
            <person name="Hollingsworth P."/>
            <person name="Dao Z."/>
            <person name="Luo G."/>
            <person name="Guo H."/>
            <person name="Ma Y."/>
            <person name="Sun W."/>
        </authorList>
    </citation>
    <scope>NUCLEOTIDE SEQUENCE [LARGE SCALE GENOMIC DNA]</scope>
    <source>
        <strain evidence="6">cv. br00</strain>
    </source>
</reference>
<comment type="caution">
    <text evidence="5">The sequence shown here is derived from an EMBL/GenBank/DDBJ whole genome shotgun (WGS) entry which is preliminary data.</text>
</comment>
<evidence type="ECO:0000256" key="1">
    <source>
        <dbReference type="ARBA" id="ARBA00004123"/>
    </source>
</evidence>
<evidence type="ECO:0000313" key="6">
    <source>
        <dbReference type="Proteomes" id="UP000326939"/>
    </source>
</evidence>
<feature type="domain" description="G-patch" evidence="4">
    <location>
        <begin position="484"/>
        <end position="530"/>
    </location>
</feature>
<dbReference type="EMBL" id="VDCV01000002">
    <property type="protein sequence ID" value="KAB5569508.1"/>
    <property type="molecule type" value="Genomic_DNA"/>
</dbReference>
<organism evidence="5 6">
    <name type="scientific">Salix brachista</name>
    <dbReference type="NCBI Taxonomy" id="2182728"/>
    <lineage>
        <taxon>Eukaryota</taxon>
        <taxon>Viridiplantae</taxon>
        <taxon>Streptophyta</taxon>
        <taxon>Embryophyta</taxon>
        <taxon>Tracheophyta</taxon>
        <taxon>Spermatophyta</taxon>
        <taxon>Magnoliopsida</taxon>
        <taxon>eudicotyledons</taxon>
        <taxon>Gunneridae</taxon>
        <taxon>Pentapetalae</taxon>
        <taxon>rosids</taxon>
        <taxon>fabids</taxon>
        <taxon>Malpighiales</taxon>
        <taxon>Salicaceae</taxon>
        <taxon>Saliceae</taxon>
        <taxon>Salix</taxon>
    </lineage>
</organism>
<dbReference type="SMART" id="SM00443">
    <property type="entry name" value="G_patch"/>
    <property type="match status" value="1"/>
</dbReference>
<evidence type="ECO:0000256" key="3">
    <source>
        <dbReference type="ARBA" id="ARBA00023242"/>
    </source>
</evidence>
<dbReference type="GO" id="GO:0000398">
    <property type="term" value="P:mRNA splicing, via spliceosome"/>
    <property type="evidence" value="ECO:0007669"/>
    <property type="project" value="TreeGrafter"/>
</dbReference>
<dbReference type="InterPro" id="IPR041591">
    <property type="entry name" value="OCRE"/>
</dbReference>
<evidence type="ECO:0000313" key="5">
    <source>
        <dbReference type="EMBL" id="KAB5569508.1"/>
    </source>
</evidence>
<dbReference type="CDD" id="cd16074">
    <property type="entry name" value="OCRE"/>
    <property type="match status" value="1"/>
</dbReference>
<proteinExistence type="predicted"/>
<keyword evidence="6" id="KW-1185">Reference proteome</keyword>
<dbReference type="Pfam" id="PF17780">
    <property type="entry name" value="OCRE"/>
    <property type="match status" value="1"/>
</dbReference>
<dbReference type="GO" id="GO:0003723">
    <property type="term" value="F:RNA binding"/>
    <property type="evidence" value="ECO:0007669"/>
    <property type="project" value="UniProtKB-KW"/>
</dbReference>
<evidence type="ECO:0000256" key="2">
    <source>
        <dbReference type="ARBA" id="ARBA00022884"/>
    </source>
</evidence>
<protein>
    <recommendedName>
        <fullName evidence="4">G-patch domain-containing protein</fullName>
    </recommendedName>
</protein>
<dbReference type="PANTHER" id="PTHR13948">
    <property type="entry name" value="RNA-BINDING PROTEIN"/>
    <property type="match status" value="1"/>
</dbReference>